<feature type="domain" description="LRRCT" evidence="5">
    <location>
        <begin position="414"/>
        <end position="474"/>
    </location>
</feature>
<dbReference type="SMART" id="SM00369">
    <property type="entry name" value="LRR_TYP"/>
    <property type="match status" value="6"/>
</dbReference>
<dbReference type="SMART" id="SM00082">
    <property type="entry name" value="LRRCT"/>
    <property type="match status" value="2"/>
</dbReference>
<keyword evidence="4" id="KW-0472">Membrane</keyword>
<dbReference type="InterPro" id="IPR050541">
    <property type="entry name" value="LRR_TM_domain-containing"/>
</dbReference>
<protein>
    <submittedName>
        <fullName evidence="7">LRRCT domain-containing protein</fullName>
    </submittedName>
</protein>
<keyword evidence="3" id="KW-0677">Repeat</keyword>
<dbReference type="Pfam" id="PF13855">
    <property type="entry name" value="LRR_8"/>
    <property type="match status" value="1"/>
</dbReference>
<keyword evidence="4" id="KW-0812">Transmembrane</keyword>
<name>A0A914PB27_9BILA</name>
<sequence length="547" mass="62363">MRNTQIQVLSNTANNKNLKHLNLKELKNLKFIDDCAFCGFPNLTELYISNDFSSNSLDKIHENAFGAFVGKNVSKLEKFDVSGSKIEVLPEKLLNWESLKEIKIDRNPFICNCSMAWLINDFVNPFPQYYKNIHGNLLTCHNPPKLIGKTFQEISGTICMKANAVIDNRIAVCENYSQNNACECDWDGKLTCKSWSFLTEKVGLTLIELYLENNNIQTIAPTSFNYFVKLEKLSLKRCEGISNYITKELFSENLKTLKSLELIFCGIETLKEDVFENLINLEELLLILNPITAIPTALNSLSNLRYLNIGATDIVKLNNKNLKTLPKLETLGLKMMKNLISIEDCAFCSFPNLQTLVLSQSRSLKIIHENAFGAANGTHMPTLKLFSAFGCNITIFHENMLNWDSIDEIYILFNPFICNCSMAWLINDFAYSNPKYVTHMKLDEPFMFNQTLKCAAPKELKDKTFKEISNKLCNTSFTETGIFERLETKIPPSNFSFLMAIILIIFGILISGLIIFIFNHRKRKPLENVSAPEETEKLNDEIVLNDL</sequence>
<dbReference type="AlphaFoldDB" id="A0A914PB27"/>
<reference evidence="7" key="1">
    <citation type="submission" date="2022-11" db="UniProtKB">
        <authorList>
            <consortium name="WormBaseParasite"/>
        </authorList>
    </citation>
    <scope>IDENTIFICATION</scope>
</reference>
<evidence type="ECO:0000256" key="4">
    <source>
        <dbReference type="SAM" id="Phobius"/>
    </source>
</evidence>
<dbReference type="Gene3D" id="3.80.10.10">
    <property type="entry name" value="Ribonuclease Inhibitor"/>
    <property type="match status" value="2"/>
</dbReference>
<evidence type="ECO:0000313" key="6">
    <source>
        <dbReference type="Proteomes" id="UP000887578"/>
    </source>
</evidence>
<proteinExistence type="predicted"/>
<dbReference type="PANTHER" id="PTHR24369:SF210">
    <property type="entry name" value="CHAOPTIN-RELATED"/>
    <property type="match status" value="1"/>
</dbReference>
<dbReference type="WBParaSite" id="PDA_v2.g15298.t1">
    <property type="protein sequence ID" value="PDA_v2.g15298.t1"/>
    <property type="gene ID" value="PDA_v2.g15298"/>
</dbReference>
<dbReference type="PANTHER" id="PTHR24369">
    <property type="entry name" value="ANTIGEN BSP, PUTATIVE-RELATED"/>
    <property type="match status" value="1"/>
</dbReference>
<feature type="transmembrane region" description="Helical" evidence="4">
    <location>
        <begin position="495"/>
        <end position="518"/>
    </location>
</feature>
<keyword evidence="2" id="KW-0732">Signal</keyword>
<accession>A0A914PB27</accession>
<evidence type="ECO:0000256" key="1">
    <source>
        <dbReference type="ARBA" id="ARBA00022614"/>
    </source>
</evidence>
<evidence type="ECO:0000256" key="2">
    <source>
        <dbReference type="ARBA" id="ARBA00022729"/>
    </source>
</evidence>
<keyword evidence="4" id="KW-1133">Transmembrane helix</keyword>
<organism evidence="6 7">
    <name type="scientific">Panagrolaimus davidi</name>
    <dbReference type="NCBI Taxonomy" id="227884"/>
    <lineage>
        <taxon>Eukaryota</taxon>
        <taxon>Metazoa</taxon>
        <taxon>Ecdysozoa</taxon>
        <taxon>Nematoda</taxon>
        <taxon>Chromadorea</taxon>
        <taxon>Rhabditida</taxon>
        <taxon>Tylenchina</taxon>
        <taxon>Panagrolaimomorpha</taxon>
        <taxon>Panagrolaimoidea</taxon>
        <taxon>Panagrolaimidae</taxon>
        <taxon>Panagrolaimus</taxon>
    </lineage>
</organism>
<dbReference type="InterPro" id="IPR003591">
    <property type="entry name" value="Leu-rich_rpt_typical-subtyp"/>
</dbReference>
<feature type="domain" description="LRRCT" evidence="5">
    <location>
        <begin position="107"/>
        <end position="160"/>
    </location>
</feature>
<keyword evidence="6" id="KW-1185">Reference proteome</keyword>
<dbReference type="InterPro" id="IPR001611">
    <property type="entry name" value="Leu-rich_rpt"/>
</dbReference>
<dbReference type="InterPro" id="IPR032675">
    <property type="entry name" value="LRR_dom_sf"/>
</dbReference>
<evidence type="ECO:0000313" key="7">
    <source>
        <dbReference type="WBParaSite" id="PDA_v2.g15298.t1"/>
    </source>
</evidence>
<dbReference type="GO" id="GO:0005886">
    <property type="term" value="C:plasma membrane"/>
    <property type="evidence" value="ECO:0007669"/>
    <property type="project" value="TreeGrafter"/>
</dbReference>
<dbReference type="SUPFAM" id="SSF52058">
    <property type="entry name" value="L domain-like"/>
    <property type="match status" value="2"/>
</dbReference>
<keyword evidence="1" id="KW-0433">Leucine-rich repeat</keyword>
<evidence type="ECO:0000256" key="3">
    <source>
        <dbReference type="ARBA" id="ARBA00022737"/>
    </source>
</evidence>
<dbReference type="Proteomes" id="UP000887578">
    <property type="component" value="Unplaced"/>
</dbReference>
<evidence type="ECO:0000259" key="5">
    <source>
        <dbReference type="SMART" id="SM00082"/>
    </source>
</evidence>
<dbReference type="InterPro" id="IPR000483">
    <property type="entry name" value="Cys-rich_flank_reg_C"/>
</dbReference>